<gene>
    <name evidence="2" type="ORF">JOF56_000863</name>
</gene>
<dbReference type="Pfam" id="PF05119">
    <property type="entry name" value="Terminase_4"/>
    <property type="match status" value="1"/>
</dbReference>
<organism evidence="2 3">
    <name type="scientific">Kibdelosporangium banguiense</name>
    <dbReference type="NCBI Taxonomy" id="1365924"/>
    <lineage>
        <taxon>Bacteria</taxon>
        <taxon>Bacillati</taxon>
        <taxon>Actinomycetota</taxon>
        <taxon>Actinomycetes</taxon>
        <taxon>Pseudonocardiales</taxon>
        <taxon>Pseudonocardiaceae</taxon>
        <taxon>Kibdelosporangium</taxon>
    </lineage>
</organism>
<sequence>MVDVGKRGPAPKPTSLRILHGDRNDRINDTEPVPPTQDIACPDWASDAAQSIWDRLAPGLIERGVLTAWDVDAFLVVCEALARYKSATQLVNGSALLVQGGSGLMKNPALQVQAEAERTFLQFAARFGLTPSDRQGIKTEVADGATGGAERLLS</sequence>
<dbReference type="EMBL" id="JAGINW010000001">
    <property type="protein sequence ID" value="MBP2320478.1"/>
    <property type="molecule type" value="Genomic_DNA"/>
</dbReference>
<dbReference type="InterPro" id="IPR006448">
    <property type="entry name" value="Phage_term_ssu_P27"/>
</dbReference>
<evidence type="ECO:0000313" key="2">
    <source>
        <dbReference type="EMBL" id="MBP2320478.1"/>
    </source>
</evidence>
<evidence type="ECO:0000256" key="1">
    <source>
        <dbReference type="SAM" id="MobiDB-lite"/>
    </source>
</evidence>
<reference evidence="2 3" key="1">
    <citation type="submission" date="2021-03" db="EMBL/GenBank/DDBJ databases">
        <title>Sequencing the genomes of 1000 actinobacteria strains.</title>
        <authorList>
            <person name="Klenk H.-P."/>
        </authorList>
    </citation>
    <scope>NUCLEOTIDE SEQUENCE [LARGE SCALE GENOMIC DNA]</scope>
    <source>
        <strain evidence="2 3">DSM 46670</strain>
    </source>
</reference>
<evidence type="ECO:0000313" key="3">
    <source>
        <dbReference type="Proteomes" id="UP001519332"/>
    </source>
</evidence>
<protein>
    <submittedName>
        <fullName evidence="2">P27 family predicted phage terminase small subunit</fullName>
    </submittedName>
</protein>
<dbReference type="RefSeq" id="WP_307854913.1">
    <property type="nucleotide sequence ID" value="NZ_JAGINW010000001.1"/>
</dbReference>
<name>A0ABS4T7S9_9PSEU</name>
<proteinExistence type="predicted"/>
<accession>A0ABS4T7S9</accession>
<comment type="caution">
    <text evidence="2">The sequence shown here is derived from an EMBL/GenBank/DDBJ whole genome shotgun (WGS) entry which is preliminary data.</text>
</comment>
<dbReference type="NCBIfam" id="TIGR01558">
    <property type="entry name" value="sm_term_P27"/>
    <property type="match status" value="1"/>
</dbReference>
<keyword evidence="3" id="KW-1185">Reference proteome</keyword>
<dbReference type="Proteomes" id="UP001519332">
    <property type="component" value="Unassembled WGS sequence"/>
</dbReference>
<feature type="region of interest" description="Disordered" evidence="1">
    <location>
        <begin position="1"/>
        <end position="35"/>
    </location>
</feature>
<feature type="compositionally biased region" description="Basic and acidic residues" evidence="1">
    <location>
        <begin position="19"/>
        <end position="29"/>
    </location>
</feature>